<dbReference type="Proteomes" id="UP001353858">
    <property type="component" value="Unassembled WGS sequence"/>
</dbReference>
<dbReference type="EMBL" id="JARPUR010000002">
    <property type="protein sequence ID" value="KAK4882377.1"/>
    <property type="molecule type" value="Genomic_DNA"/>
</dbReference>
<accession>A0AAN7SI06</accession>
<feature type="transmembrane region" description="Helical" evidence="1">
    <location>
        <begin position="372"/>
        <end position="392"/>
    </location>
</feature>
<keyword evidence="3" id="KW-1185">Reference proteome</keyword>
<name>A0AAN7SI06_9COLE</name>
<sequence length="461" mass="52547">MVKRAVPCSEFSFDSDVAIEDSVTKDTGSTSTEEKDSISLTVEGFPYPQRTTLKTPSCITFQKNSVKKLLDTEADGKLIIASYGKKTTFSRHKLAQLIVKQELKYNADERISSKRFVELANEIKQIFLCEEPELYYVPYMSERRTKKLSGHQFNKKRLIKEKEQEQLKGSSLKFVEITDQHKQSSETSLSMPSCSSTTNEESNVLAAEQNIESAALDVEVPSSNKEKCKESLWHLMAAAGATEKDYAVQKQQFSDDGILVSDDAIVEVKCFASLSEKTAKNMKDILLSLKGSKDKTKKKSYSGLCLKLVDDDQKIQLKRNHNYYYQSENVSSLKLFEDLNSLLYSYLQVIIPPQRLEQHKKDSLGSFRFTDYVILLFILGMTLISVVMVLAAKKYELSRENYLAKRIMHFTSKNALRHQMRLGRLRQAILEYFLMHVGVISSLYSRLLGKTNLDGVKSIQW</sequence>
<gene>
    <name evidence="2" type="ORF">RN001_005696</name>
</gene>
<comment type="caution">
    <text evidence="2">The sequence shown here is derived from an EMBL/GenBank/DDBJ whole genome shotgun (WGS) entry which is preliminary data.</text>
</comment>
<keyword evidence="1" id="KW-0472">Membrane</keyword>
<reference evidence="3" key="1">
    <citation type="submission" date="2023-01" db="EMBL/GenBank/DDBJ databases">
        <title>Key to firefly adult light organ development and bioluminescence: homeobox transcription factors regulate luciferase expression and transportation to peroxisome.</title>
        <authorList>
            <person name="Fu X."/>
        </authorList>
    </citation>
    <scope>NUCLEOTIDE SEQUENCE [LARGE SCALE GENOMIC DNA]</scope>
</reference>
<feature type="transmembrane region" description="Helical" evidence="1">
    <location>
        <begin position="429"/>
        <end position="447"/>
    </location>
</feature>
<organism evidence="2 3">
    <name type="scientific">Aquatica leii</name>
    <dbReference type="NCBI Taxonomy" id="1421715"/>
    <lineage>
        <taxon>Eukaryota</taxon>
        <taxon>Metazoa</taxon>
        <taxon>Ecdysozoa</taxon>
        <taxon>Arthropoda</taxon>
        <taxon>Hexapoda</taxon>
        <taxon>Insecta</taxon>
        <taxon>Pterygota</taxon>
        <taxon>Neoptera</taxon>
        <taxon>Endopterygota</taxon>
        <taxon>Coleoptera</taxon>
        <taxon>Polyphaga</taxon>
        <taxon>Elateriformia</taxon>
        <taxon>Elateroidea</taxon>
        <taxon>Lampyridae</taxon>
        <taxon>Luciolinae</taxon>
        <taxon>Aquatica</taxon>
    </lineage>
</organism>
<dbReference type="AlphaFoldDB" id="A0AAN7SI06"/>
<keyword evidence="1" id="KW-1133">Transmembrane helix</keyword>
<evidence type="ECO:0000256" key="1">
    <source>
        <dbReference type="SAM" id="Phobius"/>
    </source>
</evidence>
<keyword evidence="1" id="KW-0812">Transmembrane</keyword>
<evidence type="ECO:0000313" key="3">
    <source>
        <dbReference type="Proteomes" id="UP001353858"/>
    </source>
</evidence>
<evidence type="ECO:0000313" key="2">
    <source>
        <dbReference type="EMBL" id="KAK4882377.1"/>
    </source>
</evidence>
<protein>
    <submittedName>
        <fullName evidence="2">Uncharacterized protein</fullName>
    </submittedName>
</protein>
<proteinExistence type="predicted"/>